<accession>A0A0G2AAI3</accession>
<dbReference type="NCBIfam" id="TIGR00496">
    <property type="entry name" value="frr"/>
    <property type="match status" value="1"/>
</dbReference>
<dbReference type="AlphaFoldDB" id="A0A0G2AAI3"/>
<dbReference type="Pfam" id="PF01765">
    <property type="entry name" value="RRF"/>
    <property type="match status" value="1"/>
</dbReference>
<dbReference type="InterPro" id="IPR036191">
    <property type="entry name" value="RRF_sf"/>
</dbReference>
<dbReference type="Proteomes" id="UP000034445">
    <property type="component" value="Unassembled WGS sequence"/>
</dbReference>
<dbReference type="InterPro" id="IPR002661">
    <property type="entry name" value="Ribosome_recyc_fac"/>
</dbReference>
<sequence>MYQEVLQKIKPDMEKTVSFFQGELAKIRTGQATPSLVEDVQVNLFGQKMPLKQLAGISCPDRGQILIQPWDKSYIEPIEKALQVSSLGTSPIVEGAALRMHLPKLTQEYRLQLAKVLGEKSEETRRALRKRREDAWEEIQNQTKTGEIREDDKFRAKDELQKILDEYNKKIEDLVGRKKREIEVE</sequence>
<proteinExistence type="inferred from homology"/>
<evidence type="ECO:0000256" key="1">
    <source>
        <dbReference type="ARBA" id="ARBA00005912"/>
    </source>
</evidence>
<organism evidence="5 6">
    <name type="scientific">Candidatus Kaiserbacteria bacterium GW2011_GWC2_52_8b</name>
    <dbReference type="NCBI Taxonomy" id="1618676"/>
    <lineage>
        <taxon>Bacteria</taxon>
        <taxon>Candidatus Kaiseribacteriota</taxon>
    </lineage>
</organism>
<protein>
    <recommendedName>
        <fullName evidence="3">Ribosome-recycling factor</fullName>
        <shortName evidence="3">RRF</shortName>
    </recommendedName>
    <alternativeName>
        <fullName evidence="3">Ribosome-releasing factor</fullName>
    </alternativeName>
</protein>
<gene>
    <name evidence="3" type="primary">frr</name>
    <name evidence="5" type="ORF">UY74_C0077G0002</name>
</gene>
<comment type="subcellular location">
    <subcellularLocation>
        <location evidence="3">Cytoplasm</location>
    </subcellularLocation>
</comment>
<dbReference type="GO" id="GO:0006415">
    <property type="term" value="P:translational termination"/>
    <property type="evidence" value="ECO:0007669"/>
    <property type="project" value="UniProtKB-UniRule"/>
</dbReference>
<dbReference type="Gene3D" id="3.30.1360.40">
    <property type="match status" value="1"/>
</dbReference>
<dbReference type="GO" id="GO:0005737">
    <property type="term" value="C:cytoplasm"/>
    <property type="evidence" value="ECO:0007669"/>
    <property type="project" value="UniProtKB-SubCell"/>
</dbReference>
<reference evidence="5 6" key="1">
    <citation type="journal article" date="2015" name="Nature">
        <title>rRNA introns, odd ribosomes, and small enigmatic genomes across a large radiation of phyla.</title>
        <authorList>
            <person name="Brown C.T."/>
            <person name="Hug L.A."/>
            <person name="Thomas B.C."/>
            <person name="Sharon I."/>
            <person name="Castelle C.J."/>
            <person name="Singh A."/>
            <person name="Wilkins M.J."/>
            <person name="Williams K.H."/>
            <person name="Banfield J.F."/>
        </authorList>
    </citation>
    <scope>NUCLEOTIDE SEQUENCE [LARGE SCALE GENOMIC DNA]</scope>
</reference>
<dbReference type="GO" id="GO:0043023">
    <property type="term" value="F:ribosomal large subunit binding"/>
    <property type="evidence" value="ECO:0007669"/>
    <property type="project" value="TreeGrafter"/>
</dbReference>
<dbReference type="PANTHER" id="PTHR20982">
    <property type="entry name" value="RIBOSOME RECYCLING FACTOR"/>
    <property type="match status" value="1"/>
</dbReference>
<feature type="domain" description="Ribosome recycling factor" evidence="4">
    <location>
        <begin position="21"/>
        <end position="182"/>
    </location>
</feature>
<keyword evidence="2 3" id="KW-0648">Protein biosynthesis</keyword>
<dbReference type="PANTHER" id="PTHR20982:SF3">
    <property type="entry name" value="MITOCHONDRIAL RIBOSOME RECYCLING FACTOR PSEUDO 1"/>
    <property type="match status" value="1"/>
</dbReference>
<dbReference type="Gene3D" id="1.10.132.20">
    <property type="entry name" value="Ribosome-recycling factor"/>
    <property type="match status" value="1"/>
</dbReference>
<evidence type="ECO:0000259" key="4">
    <source>
        <dbReference type="Pfam" id="PF01765"/>
    </source>
</evidence>
<comment type="caution">
    <text evidence="5">The sequence shown here is derived from an EMBL/GenBank/DDBJ whole genome shotgun (WGS) entry which is preliminary data.</text>
</comment>
<evidence type="ECO:0000313" key="6">
    <source>
        <dbReference type="Proteomes" id="UP000034445"/>
    </source>
</evidence>
<dbReference type="EMBL" id="LCRF01000077">
    <property type="protein sequence ID" value="KKW29384.1"/>
    <property type="molecule type" value="Genomic_DNA"/>
</dbReference>
<dbReference type="FunFam" id="3.30.1360.40:FF:000001">
    <property type="entry name" value="Ribosome-recycling factor"/>
    <property type="match status" value="1"/>
</dbReference>
<evidence type="ECO:0000256" key="2">
    <source>
        <dbReference type="ARBA" id="ARBA00022917"/>
    </source>
</evidence>
<keyword evidence="3" id="KW-0963">Cytoplasm</keyword>
<evidence type="ECO:0000313" key="5">
    <source>
        <dbReference type="EMBL" id="KKW29384.1"/>
    </source>
</evidence>
<evidence type="ECO:0000256" key="3">
    <source>
        <dbReference type="HAMAP-Rule" id="MF_00040"/>
    </source>
</evidence>
<name>A0A0G2AAI3_9BACT</name>
<dbReference type="InterPro" id="IPR023584">
    <property type="entry name" value="Ribosome_recyc_fac_dom"/>
</dbReference>
<comment type="function">
    <text evidence="3">Responsible for the release of ribosomes from messenger RNA at the termination of protein biosynthesis. May increase the efficiency of translation by recycling ribosomes from one round of translation to another.</text>
</comment>
<dbReference type="SUPFAM" id="SSF55194">
    <property type="entry name" value="Ribosome recycling factor, RRF"/>
    <property type="match status" value="1"/>
</dbReference>
<comment type="similarity">
    <text evidence="1 3">Belongs to the RRF family.</text>
</comment>
<dbReference type="HAMAP" id="MF_00040">
    <property type="entry name" value="RRF"/>
    <property type="match status" value="1"/>
</dbReference>